<reference evidence="1 2" key="1">
    <citation type="submission" date="2018-06" db="EMBL/GenBank/DDBJ databases">
        <title>Genomic Encyclopedia of Type Strains, Phase IV (KMG-IV): sequencing the most valuable type-strain genomes for metagenomic binning, comparative biology and taxonomic classification.</title>
        <authorList>
            <person name="Goeker M."/>
        </authorList>
    </citation>
    <scope>NUCLEOTIDE SEQUENCE [LARGE SCALE GENOMIC DNA]</scope>
    <source>
        <strain evidence="1 2">DSM 15140</strain>
    </source>
</reference>
<keyword evidence="2" id="KW-1185">Reference proteome</keyword>
<evidence type="ECO:0000313" key="2">
    <source>
        <dbReference type="Proteomes" id="UP000252254"/>
    </source>
</evidence>
<proteinExistence type="predicted"/>
<dbReference type="EMBL" id="QNRI01000007">
    <property type="protein sequence ID" value="RBO97094.1"/>
    <property type="molecule type" value="Genomic_DNA"/>
</dbReference>
<name>A0A366E6H2_9BACI</name>
<sequence>MLQKLSEQDFLALRSPFESGRQAPKTLGAVVILFIFF</sequence>
<protein>
    <submittedName>
        <fullName evidence="1">Uncharacterized protein</fullName>
    </submittedName>
</protein>
<dbReference type="Proteomes" id="UP000252254">
    <property type="component" value="Unassembled WGS sequence"/>
</dbReference>
<comment type="caution">
    <text evidence="1">The sequence shown here is derived from an EMBL/GenBank/DDBJ whole genome shotgun (WGS) entry which is preliminary data.</text>
</comment>
<gene>
    <name evidence="1" type="ORF">DES48_10710</name>
</gene>
<evidence type="ECO:0000313" key="1">
    <source>
        <dbReference type="EMBL" id="RBO97094.1"/>
    </source>
</evidence>
<organism evidence="1 2">
    <name type="scientific">Paraliobacillus ryukyuensis</name>
    <dbReference type="NCBI Taxonomy" id="200904"/>
    <lineage>
        <taxon>Bacteria</taxon>
        <taxon>Bacillati</taxon>
        <taxon>Bacillota</taxon>
        <taxon>Bacilli</taxon>
        <taxon>Bacillales</taxon>
        <taxon>Bacillaceae</taxon>
        <taxon>Paraliobacillus</taxon>
    </lineage>
</organism>
<accession>A0A366E6H2</accession>
<dbReference type="AlphaFoldDB" id="A0A366E6H2"/>